<feature type="region of interest" description="Disordered" evidence="1">
    <location>
        <begin position="108"/>
        <end position="161"/>
    </location>
</feature>
<proteinExistence type="predicted"/>
<sequence>MAKYFQSFVENIPANKLEHFSPGKGQQNLYKEPIRDGSNWRLNRQGITTDNYHNLQIQANRKAKSLVVRKMAPLTVSTVLVWGAAEPPIYPEVGREAFLVSYDMKRNERLGGPAVKDKEMGDNSKKGKTKNKKINKKEKKAEDSSESRNRSRSSSKPGKGK</sequence>
<keyword evidence="3" id="KW-1185">Reference proteome</keyword>
<reference evidence="2" key="2">
    <citation type="submission" date="2023-05" db="EMBL/GenBank/DDBJ databases">
        <authorList>
            <consortium name="Lawrence Berkeley National Laboratory"/>
            <person name="Steindorff A."/>
            <person name="Hensen N."/>
            <person name="Bonometti L."/>
            <person name="Westerberg I."/>
            <person name="Brannstrom I.O."/>
            <person name="Guillou S."/>
            <person name="Cros-Aarteil S."/>
            <person name="Calhoun S."/>
            <person name="Haridas S."/>
            <person name="Kuo A."/>
            <person name="Mondo S."/>
            <person name="Pangilinan J."/>
            <person name="Riley R."/>
            <person name="Labutti K."/>
            <person name="Andreopoulos B."/>
            <person name="Lipzen A."/>
            <person name="Chen C."/>
            <person name="Yanf M."/>
            <person name="Daum C."/>
            <person name="Ng V."/>
            <person name="Clum A."/>
            <person name="Ohm R."/>
            <person name="Martin F."/>
            <person name="Silar P."/>
            <person name="Natvig D."/>
            <person name="Lalanne C."/>
            <person name="Gautier V."/>
            <person name="Ament-Velasquez S.L."/>
            <person name="Kruys A."/>
            <person name="Hutchinson M.I."/>
            <person name="Powell A.J."/>
            <person name="Barry K."/>
            <person name="Miller A.N."/>
            <person name="Grigoriev I.V."/>
            <person name="Debuchy R."/>
            <person name="Gladieux P."/>
            <person name="Thoren M.H."/>
            <person name="Johannesson H."/>
        </authorList>
    </citation>
    <scope>NUCLEOTIDE SEQUENCE</scope>
    <source>
        <strain evidence="2">CBS 990.96</strain>
    </source>
</reference>
<feature type="compositionally biased region" description="Basic residues" evidence="1">
    <location>
        <begin position="150"/>
        <end position="161"/>
    </location>
</feature>
<organism evidence="2 3">
    <name type="scientific">Podospora fimiseda</name>
    <dbReference type="NCBI Taxonomy" id="252190"/>
    <lineage>
        <taxon>Eukaryota</taxon>
        <taxon>Fungi</taxon>
        <taxon>Dikarya</taxon>
        <taxon>Ascomycota</taxon>
        <taxon>Pezizomycotina</taxon>
        <taxon>Sordariomycetes</taxon>
        <taxon>Sordariomycetidae</taxon>
        <taxon>Sordariales</taxon>
        <taxon>Podosporaceae</taxon>
        <taxon>Podospora</taxon>
    </lineage>
</organism>
<evidence type="ECO:0000256" key="1">
    <source>
        <dbReference type="SAM" id="MobiDB-lite"/>
    </source>
</evidence>
<dbReference type="AlphaFoldDB" id="A0AAN7BD02"/>
<comment type="caution">
    <text evidence="2">The sequence shown here is derived from an EMBL/GenBank/DDBJ whole genome shotgun (WGS) entry which is preliminary data.</text>
</comment>
<dbReference type="Proteomes" id="UP001301958">
    <property type="component" value="Unassembled WGS sequence"/>
</dbReference>
<feature type="compositionally biased region" description="Basic and acidic residues" evidence="1">
    <location>
        <begin position="139"/>
        <end position="149"/>
    </location>
</feature>
<protein>
    <submittedName>
        <fullName evidence="2">Uncharacterized protein</fullName>
    </submittedName>
</protein>
<gene>
    <name evidence="2" type="ORF">QBC38DRAFT_492436</name>
</gene>
<feature type="compositionally biased region" description="Basic residues" evidence="1">
    <location>
        <begin position="126"/>
        <end position="138"/>
    </location>
</feature>
<evidence type="ECO:0000313" key="2">
    <source>
        <dbReference type="EMBL" id="KAK4221256.1"/>
    </source>
</evidence>
<dbReference type="EMBL" id="MU865567">
    <property type="protein sequence ID" value="KAK4221256.1"/>
    <property type="molecule type" value="Genomic_DNA"/>
</dbReference>
<name>A0AAN7BD02_9PEZI</name>
<accession>A0AAN7BD02</accession>
<evidence type="ECO:0000313" key="3">
    <source>
        <dbReference type="Proteomes" id="UP001301958"/>
    </source>
</evidence>
<reference evidence="2" key="1">
    <citation type="journal article" date="2023" name="Mol. Phylogenet. Evol.">
        <title>Genome-scale phylogeny and comparative genomics of the fungal order Sordariales.</title>
        <authorList>
            <person name="Hensen N."/>
            <person name="Bonometti L."/>
            <person name="Westerberg I."/>
            <person name="Brannstrom I.O."/>
            <person name="Guillou S."/>
            <person name="Cros-Aarteil S."/>
            <person name="Calhoun S."/>
            <person name="Haridas S."/>
            <person name="Kuo A."/>
            <person name="Mondo S."/>
            <person name="Pangilinan J."/>
            <person name="Riley R."/>
            <person name="LaButti K."/>
            <person name="Andreopoulos B."/>
            <person name="Lipzen A."/>
            <person name="Chen C."/>
            <person name="Yan M."/>
            <person name="Daum C."/>
            <person name="Ng V."/>
            <person name="Clum A."/>
            <person name="Steindorff A."/>
            <person name="Ohm R.A."/>
            <person name="Martin F."/>
            <person name="Silar P."/>
            <person name="Natvig D.O."/>
            <person name="Lalanne C."/>
            <person name="Gautier V."/>
            <person name="Ament-Velasquez S.L."/>
            <person name="Kruys A."/>
            <person name="Hutchinson M.I."/>
            <person name="Powell A.J."/>
            <person name="Barry K."/>
            <person name="Miller A.N."/>
            <person name="Grigoriev I.V."/>
            <person name="Debuchy R."/>
            <person name="Gladieux P."/>
            <person name="Hiltunen Thoren M."/>
            <person name="Johannesson H."/>
        </authorList>
    </citation>
    <scope>NUCLEOTIDE SEQUENCE</scope>
    <source>
        <strain evidence="2">CBS 990.96</strain>
    </source>
</reference>
<feature type="compositionally biased region" description="Basic and acidic residues" evidence="1">
    <location>
        <begin position="108"/>
        <end position="125"/>
    </location>
</feature>